<name>A0A915KA22_ROMCU</name>
<sequence length="61" mass="6850">MPGHPSHRVATFVGPVATLAAVGGSRKSALPEGKRKEKRKKEKERKREKERKKKGKREGET</sequence>
<organism evidence="2 3">
    <name type="scientific">Romanomermis culicivorax</name>
    <name type="common">Nematode worm</name>
    <dbReference type="NCBI Taxonomy" id="13658"/>
    <lineage>
        <taxon>Eukaryota</taxon>
        <taxon>Metazoa</taxon>
        <taxon>Ecdysozoa</taxon>
        <taxon>Nematoda</taxon>
        <taxon>Enoplea</taxon>
        <taxon>Dorylaimia</taxon>
        <taxon>Mermithida</taxon>
        <taxon>Mermithoidea</taxon>
        <taxon>Mermithidae</taxon>
        <taxon>Romanomermis</taxon>
    </lineage>
</organism>
<accession>A0A915KA22</accession>
<evidence type="ECO:0000256" key="1">
    <source>
        <dbReference type="SAM" id="MobiDB-lite"/>
    </source>
</evidence>
<keyword evidence="2" id="KW-1185">Reference proteome</keyword>
<feature type="compositionally biased region" description="Basic residues" evidence="1">
    <location>
        <begin position="36"/>
        <end position="61"/>
    </location>
</feature>
<feature type="region of interest" description="Disordered" evidence="1">
    <location>
        <begin position="22"/>
        <end position="61"/>
    </location>
</feature>
<dbReference type="AlphaFoldDB" id="A0A915KA22"/>
<protein>
    <submittedName>
        <fullName evidence="3">Uncharacterized protein</fullName>
    </submittedName>
</protein>
<dbReference type="WBParaSite" id="nRc.2.0.1.t35618-RA">
    <property type="protein sequence ID" value="nRc.2.0.1.t35618-RA"/>
    <property type="gene ID" value="nRc.2.0.1.g35618"/>
</dbReference>
<reference evidence="3" key="1">
    <citation type="submission" date="2022-11" db="UniProtKB">
        <authorList>
            <consortium name="WormBaseParasite"/>
        </authorList>
    </citation>
    <scope>IDENTIFICATION</scope>
</reference>
<evidence type="ECO:0000313" key="3">
    <source>
        <dbReference type="WBParaSite" id="nRc.2.0.1.t35618-RA"/>
    </source>
</evidence>
<dbReference type="Proteomes" id="UP000887565">
    <property type="component" value="Unplaced"/>
</dbReference>
<evidence type="ECO:0000313" key="2">
    <source>
        <dbReference type="Proteomes" id="UP000887565"/>
    </source>
</evidence>
<proteinExistence type="predicted"/>